<reference evidence="2 3" key="1">
    <citation type="submission" date="2018-06" db="EMBL/GenBank/DDBJ databases">
        <authorList>
            <person name="Strepis N."/>
        </authorList>
    </citation>
    <scope>NUCLEOTIDE SEQUENCE [LARGE SCALE GENOMIC DNA]</scope>
    <source>
        <strain evidence="2">LUCI</strain>
    </source>
</reference>
<dbReference type="Gene3D" id="3.30.1330.230">
    <property type="match status" value="1"/>
</dbReference>
<dbReference type="PROSITE" id="PS51664">
    <property type="entry name" value="YCAO"/>
    <property type="match status" value="1"/>
</dbReference>
<evidence type="ECO:0000313" key="2">
    <source>
        <dbReference type="EMBL" id="VBB06293.1"/>
    </source>
</evidence>
<dbReference type="Proteomes" id="UP000277811">
    <property type="component" value="Unassembled WGS sequence"/>
</dbReference>
<dbReference type="NCBIfam" id="TIGR00702">
    <property type="entry name" value="YcaO-type kinase domain"/>
    <property type="match status" value="1"/>
</dbReference>
<feature type="domain" description="YcaO" evidence="1">
    <location>
        <begin position="59"/>
        <end position="437"/>
    </location>
</feature>
<dbReference type="Pfam" id="PF02624">
    <property type="entry name" value="YcaO"/>
    <property type="match status" value="1"/>
</dbReference>
<sequence length="602" mass="68997">MAISDSHYKDRPPLTTIHTIRTILKDLDLLTIETVWKNSVEGFFSVTVQIVDTCLSTNGKGATADLALASAYGELMERLQNQATFRLNLDLRQEALEYLGFFYAPDEKKMSFEEVLSSKEDWFREQWNRLDPAIDKAELLQRWMDVSYETIPADFIALPYLNRTNNQISYIPVKMASKMYMSNGMCAGNTLEEAVVQGISEIMERFANQKIINERLCPPDIPGWFINKYSNIASMIAKLKASSNCEIILKDCSLGLNFPVVGVIYINKDTQNYFVKFGAHPIFEIAAERTLTELLQGQDIHRMMGVREFCYHSDLDAENLMGILVNGSGFYPANFFSHNYSYDFKELEDVHGFSNKELLTHLIQLLARQGYSTFIRDVSFLGFPAFHVIVPGLSEIEKISDRKAITDYAEYNKIRRLLRSLPSLTDGQREELIRFLETTGYSPVAAVTDLLNLSLPESLPWYYSNIDLFLTALHYQKGDFAKAYTTFNRFLENNKNNNPSNPSVVTYYKCVRDYIATRTEKLNDEEALDILSTFYPPNIVHGVISEFGNQTTILSYLGQLNCWNCNSCPYKEHCSYLPTEKAYRKLKESYAQNPLNQIHLSR</sequence>
<evidence type="ECO:0000259" key="1">
    <source>
        <dbReference type="PROSITE" id="PS51664"/>
    </source>
</evidence>
<name>A0A498R7Y5_9FIRM</name>
<dbReference type="PANTHER" id="PTHR37809:SF1">
    <property type="entry name" value="RIBOSOMAL PROTEIN S12 METHYLTHIOTRANSFERASE ACCESSORY FACTOR YCAO"/>
    <property type="match status" value="1"/>
</dbReference>
<protein>
    <recommendedName>
        <fullName evidence="1">YcaO domain-containing protein</fullName>
    </recommendedName>
</protein>
<dbReference type="AlphaFoldDB" id="A0A498R7Y5"/>
<keyword evidence="3" id="KW-1185">Reference proteome</keyword>
<dbReference type="PANTHER" id="PTHR37809">
    <property type="entry name" value="RIBOSOMAL PROTEIN S12 METHYLTHIOTRANSFERASE ACCESSORY FACTOR YCAO"/>
    <property type="match status" value="1"/>
</dbReference>
<organism evidence="2 3">
    <name type="scientific">Lucifera butyrica</name>
    <dbReference type="NCBI Taxonomy" id="1351585"/>
    <lineage>
        <taxon>Bacteria</taxon>
        <taxon>Bacillati</taxon>
        <taxon>Bacillota</taxon>
        <taxon>Negativicutes</taxon>
        <taxon>Veillonellales</taxon>
        <taxon>Veillonellaceae</taxon>
        <taxon>Lucifera</taxon>
    </lineage>
</organism>
<dbReference type="RefSeq" id="WP_122627248.1">
    <property type="nucleotide sequence ID" value="NZ_UPPP01000062.1"/>
</dbReference>
<dbReference type="EMBL" id="UPPP01000062">
    <property type="protein sequence ID" value="VBB06293.1"/>
    <property type="molecule type" value="Genomic_DNA"/>
</dbReference>
<dbReference type="InterPro" id="IPR003776">
    <property type="entry name" value="YcaO-like_dom"/>
</dbReference>
<accession>A0A498R7Y5</accession>
<gene>
    <name evidence="2" type="ORF">LUCI_1522</name>
</gene>
<dbReference type="OrthoDB" id="9761274at2"/>
<evidence type="ECO:0000313" key="3">
    <source>
        <dbReference type="Proteomes" id="UP000277811"/>
    </source>
</evidence>
<proteinExistence type="predicted"/>